<accession>A0ABR2DIZ5</accession>
<evidence type="ECO:0000313" key="2">
    <source>
        <dbReference type="Proteomes" id="UP001472677"/>
    </source>
</evidence>
<reference evidence="1 2" key="1">
    <citation type="journal article" date="2024" name="G3 (Bethesda)">
        <title>Genome assembly of Hibiscus sabdariffa L. provides insights into metabolisms of medicinal natural products.</title>
        <authorList>
            <person name="Kim T."/>
        </authorList>
    </citation>
    <scope>NUCLEOTIDE SEQUENCE [LARGE SCALE GENOMIC DNA]</scope>
    <source>
        <strain evidence="1">TK-2024</strain>
        <tissue evidence="1">Old leaves</tissue>
    </source>
</reference>
<name>A0ABR2DIZ5_9ROSI</name>
<evidence type="ECO:0000313" key="1">
    <source>
        <dbReference type="EMBL" id="KAK8540270.1"/>
    </source>
</evidence>
<sequence length="79" mass="8729">MNLLVAIPTSSEIRDVLSDMPPLKSLGPDGLHAEFFQKQWHVVVNAWHDPWVTSLGPLKDYVRTADAFAHTLASGTFLA</sequence>
<comment type="caution">
    <text evidence="1">The sequence shown here is derived from an EMBL/GenBank/DDBJ whole genome shotgun (WGS) entry which is preliminary data.</text>
</comment>
<protein>
    <submittedName>
        <fullName evidence="1">Uncharacterized protein</fullName>
    </submittedName>
</protein>
<proteinExistence type="predicted"/>
<dbReference type="Proteomes" id="UP001472677">
    <property type="component" value="Unassembled WGS sequence"/>
</dbReference>
<dbReference type="EMBL" id="JBBPBM010000025">
    <property type="protein sequence ID" value="KAK8540270.1"/>
    <property type="molecule type" value="Genomic_DNA"/>
</dbReference>
<gene>
    <name evidence="1" type="ORF">V6N12_046558</name>
</gene>
<keyword evidence="2" id="KW-1185">Reference proteome</keyword>
<organism evidence="1 2">
    <name type="scientific">Hibiscus sabdariffa</name>
    <name type="common">roselle</name>
    <dbReference type="NCBI Taxonomy" id="183260"/>
    <lineage>
        <taxon>Eukaryota</taxon>
        <taxon>Viridiplantae</taxon>
        <taxon>Streptophyta</taxon>
        <taxon>Embryophyta</taxon>
        <taxon>Tracheophyta</taxon>
        <taxon>Spermatophyta</taxon>
        <taxon>Magnoliopsida</taxon>
        <taxon>eudicotyledons</taxon>
        <taxon>Gunneridae</taxon>
        <taxon>Pentapetalae</taxon>
        <taxon>rosids</taxon>
        <taxon>malvids</taxon>
        <taxon>Malvales</taxon>
        <taxon>Malvaceae</taxon>
        <taxon>Malvoideae</taxon>
        <taxon>Hibiscus</taxon>
    </lineage>
</organism>